<dbReference type="Proteomes" id="UP000266673">
    <property type="component" value="Unassembled WGS sequence"/>
</dbReference>
<proteinExistence type="predicted"/>
<dbReference type="EMBL" id="QKWP01000155">
    <property type="protein sequence ID" value="RIB25954.1"/>
    <property type="molecule type" value="Genomic_DNA"/>
</dbReference>
<dbReference type="OrthoDB" id="2343545at2759"/>
<sequence>MNITDITQSQIIVPSQPLFPPPITQDQLETYSTHINGKLPRIPTAFVIYKIAYRQRLIADNNLPPANVFSHMAILSYNREPRHVKAAYVNLSILLRSGR</sequence>
<reference evidence="1 2" key="1">
    <citation type="submission" date="2018-06" db="EMBL/GenBank/DDBJ databases">
        <title>Comparative genomics reveals the genomic features of Rhizophagus irregularis, R. cerebriforme, R. diaphanum and Gigaspora rosea, and their symbiotic lifestyle signature.</title>
        <authorList>
            <person name="Morin E."/>
            <person name="San Clemente H."/>
            <person name="Chen E.C.H."/>
            <person name="De La Providencia I."/>
            <person name="Hainaut M."/>
            <person name="Kuo A."/>
            <person name="Kohler A."/>
            <person name="Murat C."/>
            <person name="Tang N."/>
            <person name="Roy S."/>
            <person name="Loubradou J."/>
            <person name="Henrissat B."/>
            <person name="Grigoriev I.V."/>
            <person name="Corradi N."/>
            <person name="Roux C."/>
            <person name="Martin F.M."/>
        </authorList>
    </citation>
    <scope>NUCLEOTIDE SEQUENCE [LARGE SCALE GENOMIC DNA]</scope>
    <source>
        <strain evidence="1 2">DAOM 194757</strain>
    </source>
</reference>
<evidence type="ECO:0000313" key="2">
    <source>
        <dbReference type="Proteomes" id="UP000266673"/>
    </source>
</evidence>
<comment type="caution">
    <text evidence="1">The sequence shown here is derived from an EMBL/GenBank/DDBJ whole genome shotgun (WGS) entry which is preliminary data.</text>
</comment>
<name>A0A397VTS2_9GLOM</name>
<evidence type="ECO:0000313" key="1">
    <source>
        <dbReference type="EMBL" id="RIB25954.1"/>
    </source>
</evidence>
<accession>A0A397VTS2</accession>
<keyword evidence="2" id="KW-1185">Reference proteome</keyword>
<protein>
    <recommendedName>
        <fullName evidence="3">HMG box domain-containing protein</fullName>
    </recommendedName>
</protein>
<gene>
    <name evidence="1" type="ORF">C2G38_2164698</name>
</gene>
<organism evidence="1 2">
    <name type="scientific">Gigaspora rosea</name>
    <dbReference type="NCBI Taxonomy" id="44941"/>
    <lineage>
        <taxon>Eukaryota</taxon>
        <taxon>Fungi</taxon>
        <taxon>Fungi incertae sedis</taxon>
        <taxon>Mucoromycota</taxon>
        <taxon>Glomeromycotina</taxon>
        <taxon>Glomeromycetes</taxon>
        <taxon>Diversisporales</taxon>
        <taxon>Gigasporaceae</taxon>
        <taxon>Gigaspora</taxon>
    </lineage>
</organism>
<evidence type="ECO:0008006" key="3">
    <source>
        <dbReference type="Google" id="ProtNLM"/>
    </source>
</evidence>
<dbReference type="AlphaFoldDB" id="A0A397VTS2"/>